<dbReference type="RefSeq" id="WP_377306518.1">
    <property type="nucleotide sequence ID" value="NZ_JBHSMK010000009.1"/>
</dbReference>
<sequence>MSRPAHEAARRLGRWPRYPLGLPLAALATLAAFAHTPAHPADGNWPRAIAQFIERSGNCQHFAGEFGGDGSPRDAEVNRAMDKLRCNSLPADLRTLRQRYRADARVTARLAAFDDEGMPKDDGTSD</sequence>
<feature type="signal peptide" evidence="1">
    <location>
        <begin position="1"/>
        <end position="34"/>
    </location>
</feature>
<proteinExistence type="predicted"/>
<evidence type="ECO:0000256" key="1">
    <source>
        <dbReference type="SAM" id="SignalP"/>
    </source>
</evidence>
<dbReference type="Proteomes" id="UP001596013">
    <property type="component" value="Unassembled WGS sequence"/>
</dbReference>
<feature type="chain" id="PRO_5046753168" evidence="1">
    <location>
        <begin position="35"/>
        <end position="126"/>
    </location>
</feature>
<reference evidence="3" key="1">
    <citation type="journal article" date="2019" name="Int. J. Syst. Evol. Microbiol.">
        <title>The Global Catalogue of Microorganisms (GCM) 10K type strain sequencing project: providing services to taxonomists for standard genome sequencing and annotation.</title>
        <authorList>
            <consortium name="The Broad Institute Genomics Platform"/>
            <consortium name="The Broad Institute Genome Sequencing Center for Infectious Disease"/>
            <person name="Wu L."/>
            <person name="Ma J."/>
        </authorList>
    </citation>
    <scope>NUCLEOTIDE SEQUENCE [LARGE SCALE GENOMIC DNA]</scope>
    <source>
        <strain evidence="3">JCM 17130</strain>
    </source>
</reference>
<accession>A0ABW0JPB8</accession>
<name>A0ABW0JPB8_9GAMM</name>
<evidence type="ECO:0000313" key="3">
    <source>
        <dbReference type="Proteomes" id="UP001596013"/>
    </source>
</evidence>
<protein>
    <submittedName>
        <fullName evidence="2">Uncharacterized protein</fullName>
    </submittedName>
</protein>
<comment type="caution">
    <text evidence="2">The sequence shown here is derived from an EMBL/GenBank/DDBJ whole genome shotgun (WGS) entry which is preliminary data.</text>
</comment>
<evidence type="ECO:0000313" key="2">
    <source>
        <dbReference type="EMBL" id="MFC5437928.1"/>
    </source>
</evidence>
<organism evidence="2 3">
    <name type="scientific">Rhodanobacter umsongensis</name>
    <dbReference type="NCBI Taxonomy" id="633153"/>
    <lineage>
        <taxon>Bacteria</taxon>
        <taxon>Pseudomonadati</taxon>
        <taxon>Pseudomonadota</taxon>
        <taxon>Gammaproteobacteria</taxon>
        <taxon>Lysobacterales</taxon>
        <taxon>Rhodanobacteraceae</taxon>
        <taxon>Rhodanobacter</taxon>
    </lineage>
</organism>
<keyword evidence="1" id="KW-0732">Signal</keyword>
<gene>
    <name evidence="2" type="ORF">ACFPME_15310</name>
</gene>
<keyword evidence="3" id="KW-1185">Reference proteome</keyword>
<dbReference type="EMBL" id="JBHSMK010000009">
    <property type="protein sequence ID" value="MFC5437928.1"/>
    <property type="molecule type" value="Genomic_DNA"/>
</dbReference>